<dbReference type="Pfam" id="PF23769">
    <property type="entry name" value="Beta-prop_WDR75_2nd"/>
    <property type="match status" value="1"/>
</dbReference>
<keyword evidence="11" id="KW-1185">Reference proteome</keyword>
<dbReference type="Pfam" id="PF23869">
    <property type="entry name" value="Beta-prop_WDR75_1st"/>
    <property type="match status" value="1"/>
</dbReference>
<dbReference type="InterPro" id="IPR001680">
    <property type="entry name" value="WD40_rpt"/>
</dbReference>
<accession>A0AAW1S4T9</accession>
<sequence>MDQPSLALHLSKPITCVAIDSKEQHIATGDESGRINIWHSFATAVAQAEPASLACGRSLNPDGIYLLSGGSEAVLVIWQLETGKRNYLPRLGGPLTSIEPCGADPALYAVCQADNTIRVVNLATMTVTCSIHGLRQMPRPLPVQGPFTPAVVAGATGELVVPGDNALLQFYDLVHDRHIAKLQVAPRNPVSLTDKEAAMGGGVYGAPAQPLVSLLAFSTNGRCMATVDLRPDAGAQGSAEPSLKFWERSGAGSAAASPFTLNSQADGPHQGGVNALAYHPREHMVATTGEEGDFKVWERAVLRTGTAAGVRTSHRWSCRSVGSFRGEPLRAATFSPDGSLLAVAATQTATLWDPFNNVLIAALALPAASSSASQLTSLAFLHCSATLVGASRGTSPCLVVWDLLTLSGQEIHPAWHEGGGCGAWSRLARAHSDLGPATYPCSGFAVHTAQQQPARNRPPVLPIGLFAPSGHDYGSRVLAGWRS</sequence>
<dbReference type="Gene3D" id="2.130.10.10">
    <property type="entry name" value="YVTN repeat-like/Quinoprotein amine dehydrogenase"/>
    <property type="match status" value="3"/>
</dbReference>
<keyword evidence="3" id="KW-0698">rRNA processing</keyword>
<dbReference type="AlphaFoldDB" id="A0AAW1S4T9"/>
<proteinExistence type="predicted"/>
<comment type="caution">
    <text evidence="10">The sequence shown here is derived from an EMBL/GenBank/DDBJ whole genome shotgun (WGS) entry which is preliminary data.</text>
</comment>
<evidence type="ECO:0000256" key="8">
    <source>
        <dbReference type="PROSITE-ProRule" id="PRU00221"/>
    </source>
</evidence>
<keyword evidence="7" id="KW-0539">Nucleus</keyword>
<evidence type="ECO:0000256" key="6">
    <source>
        <dbReference type="ARBA" id="ARBA00023163"/>
    </source>
</evidence>
<evidence type="ECO:0000256" key="2">
    <source>
        <dbReference type="ARBA" id="ARBA00022517"/>
    </source>
</evidence>
<dbReference type="InterPro" id="IPR057644">
    <property type="entry name" value="Beta-prop_WDR75_2nd"/>
</dbReference>
<evidence type="ECO:0000256" key="1">
    <source>
        <dbReference type="ARBA" id="ARBA00004604"/>
    </source>
</evidence>
<dbReference type="SMART" id="SM00320">
    <property type="entry name" value="WD40"/>
    <property type="match status" value="3"/>
</dbReference>
<name>A0AAW1S4T9_9CHLO</name>
<evidence type="ECO:0000256" key="7">
    <source>
        <dbReference type="ARBA" id="ARBA00023242"/>
    </source>
</evidence>
<evidence type="ECO:0000256" key="5">
    <source>
        <dbReference type="ARBA" id="ARBA00022737"/>
    </source>
</evidence>
<gene>
    <name evidence="10" type="ORF">WJX84_000312</name>
</gene>
<dbReference type="PROSITE" id="PS50082">
    <property type="entry name" value="WD_REPEATS_2"/>
    <property type="match status" value="2"/>
</dbReference>
<dbReference type="InterPro" id="IPR015943">
    <property type="entry name" value="WD40/YVTN_repeat-like_dom_sf"/>
</dbReference>
<feature type="domain" description="WD repeat-containing protein 75 second beta-propeller" evidence="9">
    <location>
        <begin position="154"/>
        <end position="406"/>
    </location>
</feature>
<dbReference type="InterPro" id="IPR053826">
    <property type="entry name" value="WDR75"/>
</dbReference>
<evidence type="ECO:0000259" key="9">
    <source>
        <dbReference type="Pfam" id="PF23769"/>
    </source>
</evidence>
<keyword evidence="2" id="KW-0690">Ribosome biogenesis</keyword>
<evidence type="ECO:0000313" key="10">
    <source>
        <dbReference type="EMBL" id="KAK9841066.1"/>
    </source>
</evidence>
<keyword evidence="5" id="KW-0677">Repeat</keyword>
<dbReference type="GO" id="GO:0045943">
    <property type="term" value="P:positive regulation of transcription by RNA polymerase I"/>
    <property type="evidence" value="ECO:0007669"/>
    <property type="project" value="InterPro"/>
</dbReference>
<reference evidence="10 11" key="1">
    <citation type="journal article" date="2024" name="Nat. Commun.">
        <title>Phylogenomics reveals the evolutionary origins of lichenization in chlorophyte algae.</title>
        <authorList>
            <person name="Puginier C."/>
            <person name="Libourel C."/>
            <person name="Otte J."/>
            <person name="Skaloud P."/>
            <person name="Haon M."/>
            <person name="Grisel S."/>
            <person name="Petersen M."/>
            <person name="Berrin J.G."/>
            <person name="Delaux P.M."/>
            <person name="Dal Grande F."/>
            <person name="Keller J."/>
        </authorList>
    </citation>
    <scope>NUCLEOTIDE SEQUENCE [LARGE SCALE GENOMIC DNA]</scope>
    <source>
        <strain evidence="10 11">SAG 2523</strain>
    </source>
</reference>
<dbReference type="PANTHER" id="PTHR44215">
    <property type="entry name" value="WD REPEAT-CONTAINING PROTEIN 75"/>
    <property type="match status" value="1"/>
</dbReference>
<feature type="repeat" description="WD" evidence="8">
    <location>
        <begin position="58"/>
        <end position="88"/>
    </location>
</feature>
<organism evidence="10 11">
    <name type="scientific">Apatococcus fuscideae</name>
    <dbReference type="NCBI Taxonomy" id="2026836"/>
    <lineage>
        <taxon>Eukaryota</taxon>
        <taxon>Viridiplantae</taxon>
        <taxon>Chlorophyta</taxon>
        <taxon>core chlorophytes</taxon>
        <taxon>Trebouxiophyceae</taxon>
        <taxon>Chlorellales</taxon>
        <taxon>Chlorellaceae</taxon>
        <taxon>Apatococcus</taxon>
    </lineage>
</organism>
<dbReference type="PANTHER" id="PTHR44215:SF1">
    <property type="entry name" value="WD REPEAT-CONTAINING PROTEIN 75"/>
    <property type="match status" value="1"/>
</dbReference>
<dbReference type="Proteomes" id="UP001485043">
    <property type="component" value="Unassembled WGS sequence"/>
</dbReference>
<dbReference type="SUPFAM" id="SSF50978">
    <property type="entry name" value="WD40 repeat-like"/>
    <property type="match status" value="1"/>
</dbReference>
<keyword evidence="4 8" id="KW-0853">WD repeat</keyword>
<comment type="subcellular location">
    <subcellularLocation>
        <location evidence="1">Nucleus</location>
        <location evidence="1">Nucleolus</location>
    </subcellularLocation>
</comment>
<evidence type="ECO:0000256" key="3">
    <source>
        <dbReference type="ARBA" id="ARBA00022552"/>
    </source>
</evidence>
<dbReference type="EMBL" id="JALJOV010001777">
    <property type="protein sequence ID" value="KAK9841066.1"/>
    <property type="molecule type" value="Genomic_DNA"/>
</dbReference>
<dbReference type="GO" id="GO:0006364">
    <property type="term" value="P:rRNA processing"/>
    <property type="evidence" value="ECO:0007669"/>
    <property type="project" value="UniProtKB-KW"/>
</dbReference>
<evidence type="ECO:0000256" key="4">
    <source>
        <dbReference type="ARBA" id="ARBA00022574"/>
    </source>
</evidence>
<dbReference type="GO" id="GO:2000234">
    <property type="term" value="P:positive regulation of rRNA processing"/>
    <property type="evidence" value="ECO:0007669"/>
    <property type="project" value="TreeGrafter"/>
</dbReference>
<protein>
    <recommendedName>
        <fullName evidence="9">WD repeat-containing protein 75 second beta-propeller domain-containing protein</fullName>
    </recommendedName>
</protein>
<dbReference type="GO" id="GO:0003723">
    <property type="term" value="F:RNA binding"/>
    <property type="evidence" value="ECO:0007669"/>
    <property type="project" value="InterPro"/>
</dbReference>
<keyword evidence="6" id="KW-0804">Transcription</keyword>
<feature type="repeat" description="WD" evidence="8">
    <location>
        <begin position="266"/>
        <end position="298"/>
    </location>
</feature>
<evidence type="ECO:0000313" key="11">
    <source>
        <dbReference type="Proteomes" id="UP001485043"/>
    </source>
</evidence>
<dbReference type="InterPro" id="IPR036322">
    <property type="entry name" value="WD40_repeat_dom_sf"/>
</dbReference>
<dbReference type="GO" id="GO:0032040">
    <property type="term" value="C:small-subunit processome"/>
    <property type="evidence" value="ECO:0007669"/>
    <property type="project" value="InterPro"/>
</dbReference>